<dbReference type="Proteomes" id="UP000298652">
    <property type="component" value="Chromosome 3"/>
</dbReference>
<accession>A0A4U6VIX9</accession>
<evidence type="ECO:0000313" key="3">
    <source>
        <dbReference type="Proteomes" id="UP000298652"/>
    </source>
</evidence>
<evidence type="ECO:0000256" key="1">
    <source>
        <dbReference type="SAM" id="MobiDB-lite"/>
    </source>
</evidence>
<proteinExistence type="predicted"/>
<evidence type="ECO:0000313" key="2">
    <source>
        <dbReference type="EMBL" id="TKW28063.1"/>
    </source>
</evidence>
<feature type="region of interest" description="Disordered" evidence="1">
    <location>
        <begin position="48"/>
        <end position="119"/>
    </location>
</feature>
<protein>
    <submittedName>
        <fullName evidence="2">Uncharacterized protein</fullName>
    </submittedName>
</protein>
<organism evidence="2 3">
    <name type="scientific">Setaria viridis</name>
    <name type="common">Green bristlegrass</name>
    <name type="synonym">Setaria italica subsp. viridis</name>
    <dbReference type="NCBI Taxonomy" id="4556"/>
    <lineage>
        <taxon>Eukaryota</taxon>
        <taxon>Viridiplantae</taxon>
        <taxon>Streptophyta</taxon>
        <taxon>Embryophyta</taxon>
        <taxon>Tracheophyta</taxon>
        <taxon>Spermatophyta</taxon>
        <taxon>Magnoliopsida</taxon>
        <taxon>Liliopsida</taxon>
        <taxon>Poales</taxon>
        <taxon>Poaceae</taxon>
        <taxon>PACMAD clade</taxon>
        <taxon>Panicoideae</taxon>
        <taxon>Panicodae</taxon>
        <taxon>Paniceae</taxon>
        <taxon>Cenchrinae</taxon>
        <taxon>Setaria</taxon>
    </lineage>
</organism>
<feature type="region of interest" description="Disordered" evidence="1">
    <location>
        <begin position="375"/>
        <end position="416"/>
    </location>
</feature>
<feature type="compositionally biased region" description="Basic and acidic residues" evidence="1">
    <location>
        <begin position="48"/>
        <end position="57"/>
    </location>
</feature>
<reference evidence="2" key="1">
    <citation type="submission" date="2019-03" db="EMBL/GenBank/DDBJ databases">
        <title>WGS assembly of Setaria viridis.</title>
        <authorList>
            <person name="Huang P."/>
            <person name="Jenkins J."/>
            <person name="Grimwood J."/>
            <person name="Barry K."/>
            <person name="Healey A."/>
            <person name="Mamidi S."/>
            <person name="Sreedasyam A."/>
            <person name="Shu S."/>
            <person name="Feldman M."/>
            <person name="Wu J."/>
            <person name="Yu Y."/>
            <person name="Chen C."/>
            <person name="Johnson J."/>
            <person name="Rokhsar D."/>
            <person name="Baxter I."/>
            <person name="Schmutz J."/>
            <person name="Brutnell T."/>
            <person name="Kellogg E."/>
        </authorList>
    </citation>
    <scope>NUCLEOTIDE SEQUENCE [LARGE SCALE GENOMIC DNA]</scope>
</reference>
<keyword evidence="3" id="KW-1185">Reference proteome</keyword>
<dbReference type="AlphaFoldDB" id="A0A4U6VIX9"/>
<sequence length="416" mass="46029">MGTTFQGQPEGMQFLGRVFFRCWMKLIRSVDEIQLYTEMQCREKVTIEPSGEAEKGSAKLGRVGRGEREKVGRDEKKRGRANRNKGSGKMKKDRGRAKRKRQGSGETKRTGTWAEGCTHEGLGGGETSRVLLRWRCFWWTQASSSTVRRNRRLWGWEKRLEGGGEVAGVWGWCKGVSSTEAQRRRREKVVAQRRKQDAEEKAAAQVQAVARGGIAGEGVPFYRAGVARRVEAGLWWGKDKAGSGECSGEAAIGRRRHWAEEAEFRVVFGGDWPWAARVWGFRSAGEAERLLWGLGERAEARDVGGISAFSANGRNRVGGAEPWQAEGDVRAAGDWLALRSLCPVAGAGWAPWLSSCRCRASDRAPASCRWPAATRRAARERTCSGARASRLPSGSKPDQLWSDPSPNLSTQLPKLP</sequence>
<name>A0A4U6VIX9_SETVI</name>
<feature type="compositionally biased region" description="Polar residues" evidence="1">
    <location>
        <begin position="402"/>
        <end position="416"/>
    </location>
</feature>
<feature type="compositionally biased region" description="Basic residues" evidence="1">
    <location>
        <begin position="78"/>
        <end position="102"/>
    </location>
</feature>
<feature type="compositionally biased region" description="Basic and acidic residues" evidence="1">
    <location>
        <begin position="64"/>
        <end position="77"/>
    </location>
</feature>
<gene>
    <name evidence="2" type="ORF">SEVIR_3G299400v2</name>
</gene>
<dbReference type="Gramene" id="TKW28063">
    <property type="protein sequence ID" value="TKW28063"/>
    <property type="gene ID" value="SEVIR_3G299400v2"/>
</dbReference>
<dbReference type="EMBL" id="CM016554">
    <property type="protein sequence ID" value="TKW28063.1"/>
    <property type="molecule type" value="Genomic_DNA"/>
</dbReference>